<dbReference type="EMBL" id="SNZP01000009">
    <property type="protein sequence ID" value="TDR77825.1"/>
    <property type="molecule type" value="Genomic_DNA"/>
</dbReference>
<keyword evidence="2" id="KW-0732">Signal</keyword>
<gene>
    <name evidence="3" type="ORF">DFP86_10965</name>
</gene>
<dbReference type="AlphaFoldDB" id="A0A4R7B4X8"/>
<proteinExistence type="predicted"/>
<keyword evidence="1" id="KW-1133">Transmembrane helix</keyword>
<feature type="chain" id="PRO_5020805901" description="Secreted protein with PEP-CTERM sorting signal" evidence="2">
    <location>
        <begin position="22"/>
        <end position="66"/>
    </location>
</feature>
<evidence type="ECO:0000256" key="2">
    <source>
        <dbReference type="SAM" id="SignalP"/>
    </source>
</evidence>
<sequence length="66" mass="6881">MVAKLYGLACWILIAACASQAAEPGARAARVVLDTAPAAETSTLLTLAVGLVVPLIMRRSRKFLGL</sequence>
<evidence type="ECO:0008006" key="5">
    <source>
        <dbReference type="Google" id="ProtNLM"/>
    </source>
</evidence>
<accession>A0A4R7B4X8</accession>
<reference evidence="3 4" key="1">
    <citation type="submission" date="2019-03" db="EMBL/GenBank/DDBJ databases">
        <title>Genomic Encyclopedia of Type Strains, Phase III (KMG-III): the genomes of soil and plant-associated and newly described type strains.</title>
        <authorList>
            <person name="Whitman W."/>
        </authorList>
    </citation>
    <scope>NUCLEOTIDE SEQUENCE [LARGE SCALE GENOMIC DNA]</scope>
    <source>
        <strain evidence="3 4">CECT 8976</strain>
    </source>
</reference>
<feature type="transmembrane region" description="Helical" evidence="1">
    <location>
        <begin position="38"/>
        <end position="57"/>
    </location>
</feature>
<keyword evidence="1" id="KW-0812">Transmembrane</keyword>
<evidence type="ECO:0000256" key="1">
    <source>
        <dbReference type="SAM" id="Phobius"/>
    </source>
</evidence>
<feature type="signal peptide" evidence="2">
    <location>
        <begin position="1"/>
        <end position="21"/>
    </location>
</feature>
<name>A0A4R7B4X8_9NEIS</name>
<keyword evidence="1" id="KW-0472">Membrane</keyword>
<keyword evidence="4" id="KW-1185">Reference proteome</keyword>
<evidence type="ECO:0000313" key="3">
    <source>
        <dbReference type="EMBL" id="TDR77825.1"/>
    </source>
</evidence>
<dbReference type="Proteomes" id="UP000295611">
    <property type="component" value="Unassembled WGS sequence"/>
</dbReference>
<dbReference type="PROSITE" id="PS51257">
    <property type="entry name" value="PROKAR_LIPOPROTEIN"/>
    <property type="match status" value="1"/>
</dbReference>
<comment type="caution">
    <text evidence="3">The sequence shown here is derived from an EMBL/GenBank/DDBJ whole genome shotgun (WGS) entry which is preliminary data.</text>
</comment>
<dbReference type="RefSeq" id="WP_133681488.1">
    <property type="nucleotide sequence ID" value="NZ_SNZP01000009.1"/>
</dbReference>
<protein>
    <recommendedName>
        <fullName evidence="5">Secreted protein with PEP-CTERM sorting signal</fullName>
    </recommendedName>
</protein>
<evidence type="ECO:0000313" key="4">
    <source>
        <dbReference type="Proteomes" id="UP000295611"/>
    </source>
</evidence>
<organism evidence="3 4">
    <name type="scientific">Paludibacterium purpuratum</name>
    <dbReference type="NCBI Taxonomy" id="1144873"/>
    <lineage>
        <taxon>Bacteria</taxon>
        <taxon>Pseudomonadati</taxon>
        <taxon>Pseudomonadota</taxon>
        <taxon>Betaproteobacteria</taxon>
        <taxon>Neisseriales</taxon>
        <taxon>Chromobacteriaceae</taxon>
        <taxon>Paludibacterium</taxon>
    </lineage>
</organism>